<evidence type="ECO:0000256" key="1">
    <source>
        <dbReference type="SAM" id="SignalP"/>
    </source>
</evidence>
<feature type="chain" id="PRO_5021033983" evidence="1">
    <location>
        <begin position="29"/>
        <end position="321"/>
    </location>
</feature>
<dbReference type="InterPro" id="IPR010319">
    <property type="entry name" value="Transglutaminase-like_Cys_pept"/>
</dbReference>
<feature type="signal peptide" evidence="1">
    <location>
        <begin position="1"/>
        <end position="28"/>
    </location>
</feature>
<reference evidence="2 3" key="1">
    <citation type="submission" date="2019-04" db="EMBL/GenBank/DDBJ databases">
        <title>Genome sequence of strain shin9-1.</title>
        <authorList>
            <person name="Gao J."/>
            <person name="Sun J."/>
        </authorList>
    </citation>
    <scope>NUCLEOTIDE SEQUENCE [LARGE SCALE GENOMIC DNA]</scope>
    <source>
        <strain evidence="3">shin9-1</strain>
    </source>
</reference>
<keyword evidence="1" id="KW-0732">Signal</keyword>
<dbReference type="OrthoDB" id="5401788at2"/>
<evidence type="ECO:0000313" key="2">
    <source>
        <dbReference type="EMBL" id="THV21038.1"/>
    </source>
</evidence>
<dbReference type="EMBL" id="STGV01000006">
    <property type="protein sequence ID" value="THV21038.1"/>
    <property type="molecule type" value="Genomic_DNA"/>
</dbReference>
<accession>A0A4S8NUJ5</accession>
<dbReference type="InterPro" id="IPR038765">
    <property type="entry name" value="Papain-like_cys_pep_sf"/>
</dbReference>
<protein>
    <submittedName>
        <fullName evidence="2">Uncharacterized protein</fullName>
    </submittedName>
</protein>
<dbReference type="SUPFAM" id="SSF54001">
    <property type="entry name" value="Cysteine proteinases"/>
    <property type="match status" value="1"/>
</dbReference>
<sequence>MLKKKNNIVAASALAFASILASAPSAQATSTAVLLQHSSAAQILAIGVTPLRFTGLISAASARVDEGRKFALGALRSMGTEVSIAAHSPVPPANDDILTGAISGKKAASAQARRQTGGDVFNSVAIPFRKLGALKKSAETFREIKNGSALECQAAHCRAFAKVSLIKAEAGSIRAKLDSVNAEINNRIQYRRDIDTHGRMDQWSSPSQTLARGTGDCEDYALLKMAVLAARGIPLDDMTVVILFDTKRKFYHAVLSVEVNGNHYILDNMRNQVLADSQLPNYQPLFSISNGRGFLHGTKTKGKALAMTSLDNVAPGEGGAL</sequence>
<dbReference type="Pfam" id="PF06035">
    <property type="entry name" value="Peptidase_C93"/>
    <property type="match status" value="1"/>
</dbReference>
<name>A0A4S8NUJ5_9HYPH</name>
<organism evidence="2 3">
    <name type="scientific">Peteryoungia ipomoeae</name>
    <dbReference type="NCBI Taxonomy" id="1210932"/>
    <lineage>
        <taxon>Bacteria</taxon>
        <taxon>Pseudomonadati</taxon>
        <taxon>Pseudomonadota</taxon>
        <taxon>Alphaproteobacteria</taxon>
        <taxon>Hyphomicrobiales</taxon>
        <taxon>Rhizobiaceae</taxon>
        <taxon>Peteryoungia</taxon>
    </lineage>
</organism>
<dbReference type="AlphaFoldDB" id="A0A4S8NUJ5"/>
<dbReference type="PANTHER" id="PTHR39327:SF1">
    <property type="entry name" value="BLR5470 PROTEIN"/>
    <property type="match status" value="1"/>
</dbReference>
<dbReference type="RefSeq" id="WP_136599895.1">
    <property type="nucleotide sequence ID" value="NZ_STGV01000006.1"/>
</dbReference>
<proteinExistence type="predicted"/>
<dbReference type="Proteomes" id="UP000308828">
    <property type="component" value="Unassembled WGS sequence"/>
</dbReference>
<dbReference type="PANTHER" id="PTHR39327">
    <property type="match status" value="1"/>
</dbReference>
<gene>
    <name evidence="2" type="ORF">FAA97_17760</name>
</gene>
<dbReference type="Gene3D" id="3.10.620.30">
    <property type="match status" value="1"/>
</dbReference>
<evidence type="ECO:0000313" key="3">
    <source>
        <dbReference type="Proteomes" id="UP000308828"/>
    </source>
</evidence>
<comment type="caution">
    <text evidence="2">The sequence shown here is derived from an EMBL/GenBank/DDBJ whole genome shotgun (WGS) entry which is preliminary data.</text>
</comment>
<keyword evidence="3" id="KW-1185">Reference proteome</keyword>